<proteinExistence type="predicted"/>
<dbReference type="Proteomes" id="UP000182015">
    <property type="component" value="Unassembled WGS sequence"/>
</dbReference>
<feature type="transmembrane region" description="Helical" evidence="1">
    <location>
        <begin position="35"/>
        <end position="54"/>
    </location>
</feature>
<dbReference type="AlphaFoldDB" id="A0A1L8ML38"/>
<evidence type="ECO:0000256" key="1">
    <source>
        <dbReference type="SAM" id="Phobius"/>
    </source>
</evidence>
<accession>A0A1L8ML38</accession>
<evidence type="ECO:0000313" key="2">
    <source>
        <dbReference type="EMBL" id="OJF71431.1"/>
    </source>
</evidence>
<dbReference type="RefSeq" id="WP_071794492.1">
    <property type="nucleotide sequence ID" value="NZ_LZDD01000003.1"/>
</dbReference>
<keyword evidence="1" id="KW-1133">Transmembrane helix</keyword>
<comment type="caution">
    <text evidence="2">The sequence shown here is derived from an EMBL/GenBank/DDBJ whole genome shotgun (WGS) entry which is preliminary data.</text>
</comment>
<keyword evidence="1" id="KW-0812">Transmembrane</keyword>
<protein>
    <submittedName>
        <fullName evidence="2">Uncharacterized protein</fullName>
    </submittedName>
</protein>
<keyword evidence="1" id="KW-0472">Membrane</keyword>
<name>A0A1L8ML38_9STRE</name>
<evidence type="ECO:0000313" key="3">
    <source>
        <dbReference type="Proteomes" id="UP000182015"/>
    </source>
</evidence>
<dbReference type="EMBL" id="LZDD01000003">
    <property type="protein sequence ID" value="OJF71431.1"/>
    <property type="molecule type" value="Genomic_DNA"/>
</dbReference>
<dbReference type="STRING" id="1856638.A9Q68_09630"/>
<sequence length="81" mass="9564">MNTVLKKYKNNMELAILQYTDYLNEKYKNTLENKWFWIIVAMVTLAAIGLYAWYCTSRGYAFAFNIKYNWPKSGQMGIACK</sequence>
<reference evidence="3" key="1">
    <citation type="submission" date="2016-06" db="EMBL/GenBank/DDBJ databases">
        <authorList>
            <person name="de Vries S.P.W."/>
            <person name="Hadjirin N.F."/>
            <person name="Lay E.M."/>
            <person name="Zadoks R.N."/>
            <person name="Peacock S.J."/>
            <person name="Parkhill J."/>
            <person name="Grant A.J."/>
            <person name="Mcdougall S."/>
            <person name="Holmes M.A."/>
        </authorList>
    </citation>
    <scope>NUCLEOTIDE SEQUENCE [LARGE SCALE GENOMIC DNA]</scope>
    <source>
        <strain evidence="3">NZ1587</strain>
    </source>
</reference>
<gene>
    <name evidence="2" type="ORF">A9Q68_09630</name>
</gene>
<organism evidence="2 3">
    <name type="scientific">Streptococcus bovimastitidis</name>
    <dbReference type="NCBI Taxonomy" id="1856638"/>
    <lineage>
        <taxon>Bacteria</taxon>
        <taxon>Bacillati</taxon>
        <taxon>Bacillota</taxon>
        <taxon>Bacilli</taxon>
        <taxon>Lactobacillales</taxon>
        <taxon>Streptococcaceae</taxon>
        <taxon>Streptococcus</taxon>
    </lineage>
</organism>
<keyword evidence="3" id="KW-1185">Reference proteome</keyword>